<dbReference type="Proteomes" id="UP000015103">
    <property type="component" value="Unassembled WGS sequence"/>
</dbReference>
<accession>T1HDV9</accession>
<keyword evidence="2" id="KW-1185">Reference proteome</keyword>
<organism evidence="1 2">
    <name type="scientific">Rhodnius prolixus</name>
    <name type="common">Triatomid bug</name>
    <dbReference type="NCBI Taxonomy" id="13249"/>
    <lineage>
        <taxon>Eukaryota</taxon>
        <taxon>Metazoa</taxon>
        <taxon>Ecdysozoa</taxon>
        <taxon>Arthropoda</taxon>
        <taxon>Hexapoda</taxon>
        <taxon>Insecta</taxon>
        <taxon>Pterygota</taxon>
        <taxon>Neoptera</taxon>
        <taxon>Paraneoptera</taxon>
        <taxon>Hemiptera</taxon>
        <taxon>Heteroptera</taxon>
        <taxon>Panheteroptera</taxon>
        <taxon>Cimicomorpha</taxon>
        <taxon>Reduviidae</taxon>
        <taxon>Triatominae</taxon>
        <taxon>Rhodnius</taxon>
    </lineage>
</organism>
<dbReference type="InParanoid" id="T1HDV9"/>
<proteinExistence type="predicted"/>
<evidence type="ECO:0000313" key="1">
    <source>
        <dbReference type="EnsemblMetazoa" id="RPRC002231-PA"/>
    </source>
</evidence>
<dbReference type="HOGENOM" id="CLU_1688901_0_0_1"/>
<name>T1HDV9_RHOPR</name>
<reference evidence="1" key="1">
    <citation type="submission" date="2015-05" db="UniProtKB">
        <authorList>
            <consortium name="EnsemblMetazoa"/>
        </authorList>
    </citation>
    <scope>IDENTIFICATION</scope>
</reference>
<dbReference type="VEuPathDB" id="VectorBase:RPRC002231"/>
<sequence length="156" mass="17768">MEWAGGGETVIPDEEELACKEAAEAIRQSMDKCQEFWSEVHHELAVIPAYKLKSPPYKNNYYVKMASELAELMWNNMTQSDLEELAHINKILLKNGEISSDNIVPQITCILNKTVGADVVRSSLYKINKDFQEALLLVANQLIYIYNENILPSFED</sequence>
<dbReference type="EnsemblMetazoa" id="RPRC002231-RA">
    <property type="protein sequence ID" value="RPRC002231-PA"/>
    <property type="gene ID" value="RPRC002231"/>
</dbReference>
<protein>
    <submittedName>
        <fullName evidence="1">Uncharacterized protein</fullName>
    </submittedName>
</protein>
<dbReference type="EMBL" id="ACPB03023190">
    <property type="status" value="NOT_ANNOTATED_CDS"/>
    <property type="molecule type" value="Genomic_DNA"/>
</dbReference>
<dbReference type="AlphaFoldDB" id="T1HDV9"/>
<evidence type="ECO:0000313" key="2">
    <source>
        <dbReference type="Proteomes" id="UP000015103"/>
    </source>
</evidence>